<proteinExistence type="predicted"/>
<feature type="compositionally biased region" description="Polar residues" evidence="1">
    <location>
        <begin position="173"/>
        <end position="184"/>
    </location>
</feature>
<keyword evidence="4" id="KW-1185">Reference proteome</keyword>
<organism evidence="3 4">
    <name type="scientific">Tagetes erecta</name>
    <name type="common">African marigold</name>
    <dbReference type="NCBI Taxonomy" id="13708"/>
    <lineage>
        <taxon>Eukaryota</taxon>
        <taxon>Viridiplantae</taxon>
        <taxon>Streptophyta</taxon>
        <taxon>Embryophyta</taxon>
        <taxon>Tracheophyta</taxon>
        <taxon>Spermatophyta</taxon>
        <taxon>Magnoliopsida</taxon>
        <taxon>eudicotyledons</taxon>
        <taxon>Gunneridae</taxon>
        <taxon>Pentapetalae</taxon>
        <taxon>asterids</taxon>
        <taxon>campanulids</taxon>
        <taxon>Asterales</taxon>
        <taxon>Asteraceae</taxon>
        <taxon>Asteroideae</taxon>
        <taxon>Heliantheae alliance</taxon>
        <taxon>Tageteae</taxon>
        <taxon>Tagetes</taxon>
    </lineage>
</organism>
<comment type="caution">
    <text evidence="3">The sequence shown here is derived from an EMBL/GenBank/DDBJ whole genome shotgun (WGS) entry which is preliminary data.</text>
</comment>
<reference evidence="3" key="1">
    <citation type="journal article" date="2023" name="bioRxiv">
        <title>Improved chromosome-level genome assembly for marigold (Tagetes erecta).</title>
        <authorList>
            <person name="Jiang F."/>
            <person name="Yuan L."/>
            <person name="Wang S."/>
            <person name="Wang H."/>
            <person name="Xu D."/>
            <person name="Wang A."/>
            <person name="Fan W."/>
        </authorList>
    </citation>
    <scope>NUCLEOTIDE SEQUENCE</scope>
    <source>
        <strain evidence="3">WSJ</strain>
        <tissue evidence="3">Leaf</tissue>
    </source>
</reference>
<feature type="compositionally biased region" description="Basic and acidic residues" evidence="1">
    <location>
        <begin position="144"/>
        <end position="153"/>
    </location>
</feature>
<feature type="domain" description="CRIB" evidence="2">
    <location>
        <begin position="46"/>
        <end position="59"/>
    </location>
</feature>
<dbReference type="InterPro" id="IPR000095">
    <property type="entry name" value="CRIB_dom"/>
</dbReference>
<protein>
    <recommendedName>
        <fullName evidence="2">CRIB domain-containing protein</fullName>
    </recommendedName>
</protein>
<dbReference type="Proteomes" id="UP001229421">
    <property type="component" value="Unassembled WGS sequence"/>
</dbReference>
<feature type="region of interest" description="Disordered" evidence="1">
    <location>
        <begin position="69"/>
        <end position="184"/>
    </location>
</feature>
<dbReference type="PANTHER" id="PTHR46325:SF48">
    <property type="entry name" value="CRIB DOMAIN-CONTAINING PROTEIN"/>
    <property type="match status" value="1"/>
</dbReference>
<evidence type="ECO:0000256" key="1">
    <source>
        <dbReference type="SAM" id="MobiDB-lite"/>
    </source>
</evidence>
<feature type="compositionally biased region" description="Low complexity" evidence="1">
    <location>
        <begin position="82"/>
        <end position="94"/>
    </location>
</feature>
<sequence length="184" mass="20686">MGSKDPVLIQSVIPLKMNIHKVKGLLKGLRYISLVFEEEKKQEIQIGAPTDVKHVAHFGCDGSAEDSPSWMRGYGTPGHCQSGSSNVSESDGSDWVSEDTGQRVPRRERQEKLKPRHRRHRSVENAPDPDSETKSRQPRRHHTRAAEGRRAQDESLPEVPKRTRKKKSKDDVNSQASTCSDAEI</sequence>
<gene>
    <name evidence="3" type="ORF">QVD17_17255</name>
</gene>
<accession>A0AAD8KWG8</accession>
<dbReference type="EMBL" id="JAUHHV010000004">
    <property type="protein sequence ID" value="KAK1428421.1"/>
    <property type="molecule type" value="Genomic_DNA"/>
</dbReference>
<evidence type="ECO:0000259" key="2">
    <source>
        <dbReference type="PROSITE" id="PS50108"/>
    </source>
</evidence>
<evidence type="ECO:0000313" key="3">
    <source>
        <dbReference type="EMBL" id="KAK1428421.1"/>
    </source>
</evidence>
<name>A0AAD8KWG8_TARER</name>
<dbReference type="PANTHER" id="PTHR46325">
    <property type="entry name" value="CRIB DOMAIN-CONTAINING PROTEIN RIC8"/>
    <property type="match status" value="1"/>
</dbReference>
<dbReference type="PROSITE" id="PS50108">
    <property type="entry name" value="CRIB"/>
    <property type="match status" value="1"/>
</dbReference>
<evidence type="ECO:0000313" key="4">
    <source>
        <dbReference type="Proteomes" id="UP001229421"/>
    </source>
</evidence>
<dbReference type="AlphaFoldDB" id="A0AAD8KWG8"/>